<dbReference type="RefSeq" id="WP_281877097.1">
    <property type="nucleotide sequence ID" value="NZ_AP026978.1"/>
</dbReference>
<keyword evidence="2" id="KW-1185">Reference proteome</keyword>
<accession>A0ABN6TUI9</accession>
<protein>
    <recommendedName>
        <fullName evidence="3">DUF222 domain-containing protein</fullName>
    </recommendedName>
</protein>
<evidence type="ECO:0000313" key="2">
    <source>
        <dbReference type="Proteomes" id="UP001317870"/>
    </source>
</evidence>
<evidence type="ECO:0000313" key="1">
    <source>
        <dbReference type="EMBL" id="BDT97161.1"/>
    </source>
</evidence>
<reference evidence="1 2" key="1">
    <citation type="submission" date="2022-11" db="EMBL/GenBank/DDBJ databases">
        <title>Genome Sequencing of Nocardia sp. ON39_IFM12276 and assembly.</title>
        <authorList>
            <person name="Shimojima M."/>
            <person name="Toyokawa M."/>
            <person name="Uesaka K."/>
        </authorList>
    </citation>
    <scope>NUCLEOTIDE SEQUENCE [LARGE SCALE GENOMIC DNA]</scope>
    <source>
        <strain evidence="1 2">IFM 12276</strain>
    </source>
</reference>
<evidence type="ECO:0008006" key="3">
    <source>
        <dbReference type="Google" id="ProtNLM"/>
    </source>
</evidence>
<dbReference type="EMBL" id="AP026978">
    <property type="protein sequence ID" value="BDT97161.1"/>
    <property type="molecule type" value="Genomic_DNA"/>
</dbReference>
<proteinExistence type="predicted"/>
<gene>
    <name evidence="1" type="ORF">IFM12276_01900</name>
</gene>
<dbReference type="Proteomes" id="UP001317870">
    <property type="component" value="Chromosome"/>
</dbReference>
<name>A0ABN6TUI9_9NOCA</name>
<sequence length="257" mass="28339">MLKEIGSALFKGAMAMGLDRPPAREQLELDVVREVVLARRRMDSLVLSALTLGAELIQHTSESAVATAAVRILEQHAVDEEEVARDPRGALRADLARDRERARRVGLGADSGETEQERRRQRQTALLCEVRADLLAVVAKCRKFRFDQVTFADEIAQGLCAATDKLVIGADMDTYHAWQRGMVLKLSEEPVRGGPPRVMATVDAGPDRGQLTVEWDSCERRLALVARMARAGVSPVIICDRLLVDLSVSSPLRYSAR</sequence>
<organism evidence="1 2">
    <name type="scientific">Nocardia sputorum</name>
    <dbReference type="NCBI Taxonomy" id="2984338"/>
    <lineage>
        <taxon>Bacteria</taxon>
        <taxon>Bacillati</taxon>
        <taxon>Actinomycetota</taxon>
        <taxon>Actinomycetes</taxon>
        <taxon>Mycobacteriales</taxon>
        <taxon>Nocardiaceae</taxon>
        <taxon>Nocardia</taxon>
    </lineage>
</organism>